<gene>
    <name evidence="8" type="ORF">DGMP_23680</name>
</gene>
<keyword evidence="4" id="KW-0808">Transferase</keyword>
<comment type="subcellular location">
    <subcellularLocation>
        <location evidence="1">Cell inner membrane</location>
    </subcellularLocation>
</comment>
<dbReference type="PANTHER" id="PTHR30606:SF10">
    <property type="entry name" value="PHOSPHATIDYLINOSITOL MANNOSIDE ACYLTRANSFERASE"/>
    <property type="match status" value="1"/>
</dbReference>
<name>A0A8D5FJ14_9BACT</name>
<evidence type="ECO:0000313" key="8">
    <source>
        <dbReference type="EMBL" id="BCL61675.1"/>
    </source>
</evidence>
<evidence type="ECO:0000256" key="2">
    <source>
        <dbReference type="ARBA" id="ARBA00022475"/>
    </source>
</evidence>
<protein>
    <recommendedName>
        <fullName evidence="10">Lipid A biosynthesis acyltransferase</fullName>
    </recommendedName>
</protein>
<evidence type="ECO:0000256" key="5">
    <source>
        <dbReference type="ARBA" id="ARBA00023136"/>
    </source>
</evidence>
<reference evidence="8" key="1">
    <citation type="submission" date="2020-09" db="EMBL/GenBank/DDBJ databases">
        <title>Desulfogranum mesoprofundum gen. nov., sp. nov., a novel mesophilic, sulfate-reducing chemolithoautotroph isolated from a deep-sea hydrothermal vent chimney in the Suiyo Seamount.</title>
        <authorList>
            <person name="Hashimoto Y."/>
            <person name="Nakagawa S."/>
        </authorList>
    </citation>
    <scope>NUCLEOTIDE SEQUENCE</scope>
    <source>
        <strain evidence="8">KT2</strain>
    </source>
</reference>
<proteinExistence type="predicted"/>
<sequence>MALKKQLEALGHWFFYMTMRVFGHGGGSVLLVPVIFCYALCSRGIHRTVRPYFNHRFPGRKAWKYWWYTFKNLLSFGQVLVDRGWIGLTGDSSFDGEFIGYNTLLDLIEKKKGVVLLTGHVGNWQAALANLDGLPVRVHALMQYDRQAVAKHFFDIRGKRSFEIIDADGPFGGMIDAAAALQRGEVVTIMGDRLISGSSSGVDFLGEPMKLPDAAYMLAATAGAPVAVLFAAKTGRKTYQLKMWDYFYPRYEDRSRRALMLRECAGKYIAAMEAYLQQFPFQWYNFYNIWKQ</sequence>
<evidence type="ECO:0000256" key="1">
    <source>
        <dbReference type="ARBA" id="ARBA00004533"/>
    </source>
</evidence>
<keyword evidence="9" id="KW-1185">Reference proteome</keyword>
<dbReference type="RefSeq" id="WP_228854100.1">
    <property type="nucleotide sequence ID" value="NZ_AP024086.1"/>
</dbReference>
<dbReference type="Proteomes" id="UP000826725">
    <property type="component" value="Chromosome"/>
</dbReference>
<dbReference type="AlphaFoldDB" id="A0A8D5FJ14"/>
<dbReference type="GO" id="GO:0009247">
    <property type="term" value="P:glycolipid biosynthetic process"/>
    <property type="evidence" value="ECO:0007669"/>
    <property type="project" value="UniProtKB-ARBA"/>
</dbReference>
<evidence type="ECO:0000256" key="4">
    <source>
        <dbReference type="ARBA" id="ARBA00022679"/>
    </source>
</evidence>
<evidence type="ECO:0000256" key="7">
    <source>
        <dbReference type="SAM" id="Phobius"/>
    </source>
</evidence>
<evidence type="ECO:0008006" key="10">
    <source>
        <dbReference type="Google" id="ProtNLM"/>
    </source>
</evidence>
<dbReference type="Pfam" id="PF03279">
    <property type="entry name" value="Lip_A_acyltrans"/>
    <property type="match status" value="1"/>
</dbReference>
<dbReference type="InterPro" id="IPR004960">
    <property type="entry name" value="LipA_acyltrans"/>
</dbReference>
<keyword evidence="6" id="KW-0012">Acyltransferase</keyword>
<organism evidence="8 9">
    <name type="scientific">Desulfomarina profundi</name>
    <dbReference type="NCBI Taxonomy" id="2772557"/>
    <lineage>
        <taxon>Bacteria</taxon>
        <taxon>Pseudomonadati</taxon>
        <taxon>Thermodesulfobacteriota</taxon>
        <taxon>Desulfobulbia</taxon>
        <taxon>Desulfobulbales</taxon>
        <taxon>Desulfobulbaceae</taxon>
        <taxon>Desulfomarina</taxon>
    </lineage>
</organism>
<dbReference type="EMBL" id="AP024086">
    <property type="protein sequence ID" value="BCL61675.1"/>
    <property type="molecule type" value="Genomic_DNA"/>
</dbReference>
<dbReference type="GO" id="GO:0016746">
    <property type="term" value="F:acyltransferase activity"/>
    <property type="evidence" value="ECO:0007669"/>
    <property type="project" value="UniProtKB-KW"/>
</dbReference>
<dbReference type="PANTHER" id="PTHR30606">
    <property type="entry name" value="LIPID A BIOSYNTHESIS LAUROYL ACYLTRANSFERASE"/>
    <property type="match status" value="1"/>
</dbReference>
<evidence type="ECO:0000256" key="3">
    <source>
        <dbReference type="ARBA" id="ARBA00022519"/>
    </source>
</evidence>
<accession>A0A8D5FJ14</accession>
<dbReference type="GO" id="GO:0005886">
    <property type="term" value="C:plasma membrane"/>
    <property type="evidence" value="ECO:0007669"/>
    <property type="project" value="UniProtKB-SubCell"/>
</dbReference>
<evidence type="ECO:0000313" key="9">
    <source>
        <dbReference type="Proteomes" id="UP000826725"/>
    </source>
</evidence>
<keyword evidence="2" id="KW-1003">Cell membrane</keyword>
<keyword evidence="3" id="KW-0997">Cell inner membrane</keyword>
<keyword evidence="5 7" id="KW-0472">Membrane</keyword>
<keyword evidence="7" id="KW-1133">Transmembrane helix</keyword>
<dbReference type="KEGG" id="dbk:DGMP_23680"/>
<evidence type="ECO:0000256" key="6">
    <source>
        <dbReference type="ARBA" id="ARBA00023315"/>
    </source>
</evidence>
<feature type="transmembrane region" description="Helical" evidence="7">
    <location>
        <begin position="21"/>
        <end position="41"/>
    </location>
</feature>
<dbReference type="CDD" id="cd07984">
    <property type="entry name" value="LPLAT_LABLAT-like"/>
    <property type="match status" value="1"/>
</dbReference>
<keyword evidence="7" id="KW-0812">Transmembrane</keyword>